<dbReference type="AlphaFoldDB" id="A0A371PYC9"/>
<sequence>MPKEFEIRREVVLPAAPEDVFKAVTADTGGWMFPTEKVSAVGGSGPDDPTVAAWEPPHRFEVRVEGEDGWFNALEYLIEARDGGTAVLRYVHSGVMSDADWDGQYDGASLHTDFYLHTLGQYLRYFTGRPAAFADIQGPAASVTPDGFAVLLRALGLTDTMAVGDRLRVELPGAAPLDAVIDYRTEHFLGLRTDAGLYRFFGRNAFKAPVGITLHLFDGTGEGDGQKAGGAWQNWLDGVYATDHAG</sequence>
<protein>
    <submittedName>
        <fullName evidence="1">SRPBCC domain-containing protein</fullName>
    </submittedName>
</protein>
<comment type="caution">
    <text evidence="1">The sequence shown here is derived from an EMBL/GenBank/DDBJ whole genome shotgun (WGS) entry which is preliminary data.</text>
</comment>
<dbReference type="SUPFAM" id="SSF55961">
    <property type="entry name" value="Bet v1-like"/>
    <property type="match status" value="1"/>
</dbReference>
<accession>A0A371PYC9</accession>
<proteinExistence type="predicted"/>
<dbReference type="CDD" id="cd07814">
    <property type="entry name" value="SRPBCC_CalC_Aha1-like"/>
    <property type="match status" value="1"/>
</dbReference>
<dbReference type="OrthoDB" id="8417725at2"/>
<dbReference type="RefSeq" id="WP_128509745.1">
    <property type="nucleotide sequence ID" value="NZ_QUAC01000211.1"/>
</dbReference>
<organism evidence="1 2">
    <name type="scientific">Streptomyces inhibens</name>
    <dbReference type="NCBI Taxonomy" id="2293571"/>
    <lineage>
        <taxon>Bacteria</taxon>
        <taxon>Bacillati</taxon>
        <taxon>Actinomycetota</taxon>
        <taxon>Actinomycetes</taxon>
        <taxon>Kitasatosporales</taxon>
        <taxon>Streptomycetaceae</taxon>
        <taxon>Streptomyces</taxon>
    </lineage>
</organism>
<gene>
    <name evidence="1" type="ORF">DY245_26580</name>
</gene>
<keyword evidence="2" id="KW-1185">Reference proteome</keyword>
<name>A0A371PYC9_STRIH</name>
<evidence type="ECO:0000313" key="1">
    <source>
        <dbReference type="EMBL" id="REK87492.1"/>
    </source>
</evidence>
<dbReference type="Gene3D" id="3.30.530.20">
    <property type="match status" value="1"/>
</dbReference>
<dbReference type="EMBL" id="QUAC01000211">
    <property type="protein sequence ID" value="REK87492.1"/>
    <property type="molecule type" value="Genomic_DNA"/>
</dbReference>
<reference evidence="1 2" key="1">
    <citation type="submission" date="2018-08" db="EMBL/GenBank/DDBJ databases">
        <title>Streptomyces NEAU-D10 sp. nov., a novel Actinomycete isolated from soil.</title>
        <authorList>
            <person name="Jin L."/>
        </authorList>
    </citation>
    <scope>NUCLEOTIDE SEQUENCE [LARGE SCALE GENOMIC DNA]</scope>
    <source>
        <strain evidence="1 2">NEAU-D10</strain>
    </source>
</reference>
<dbReference type="InterPro" id="IPR023393">
    <property type="entry name" value="START-like_dom_sf"/>
</dbReference>
<dbReference type="Proteomes" id="UP000262477">
    <property type="component" value="Unassembled WGS sequence"/>
</dbReference>
<evidence type="ECO:0000313" key="2">
    <source>
        <dbReference type="Proteomes" id="UP000262477"/>
    </source>
</evidence>